<feature type="region of interest" description="Disordered" evidence="1">
    <location>
        <begin position="790"/>
        <end position="886"/>
    </location>
</feature>
<feature type="region of interest" description="Disordered" evidence="1">
    <location>
        <begin position="1180"/>
        <end position="1225"/>
    </location>
</feature>
<dbReference type="OrthoDB" id="2678679at2759"/>
<feature type="compositionally biased region" description="Basic and acidic residues" evidence="1">
    <location>
        <begin position="1748"/>
        <end position="1770"/>
    </location>
</feature>
<dbReference type="EMBL" id="KN838646">
    <property type="protein sequence ID" value="KIJ99473.1"/>
    <property type="molecule type" value="Genomic_DNA"/>
</dbReference>
<accession>A0A0C9XD84</accession>
<feature type="compositionally biased region" description="Basic and acidic residues" evidence="1">
    <location>
        <begin position="663"/>
        <end position="675"/>
    </location>
</feature>
<feature type="compositionally biased region" description="Polar residues" evidence="1">
    <location>
        <begin position="829"/>
        <end position="849"/>
    </location>
</feature>
<feature type="region of interest" description="Disordered" evidence="1">
    <location>
        <begin position="1017"/>
        <end position="1059"/>
    </location>
</feature>
<feature type="compositionally biased region" description="Polar residues" evidence="1">
    <location>
        <begin position="446"/>
        <end position="457"/>
    </location>
</feature>
<feature type="region of interest" description="Disordered" evidence="1">
    <location>
        <begin position="446"/>
        <end position="489"/>
    </location>
</feature>
<feature type="region of interest" description="Disordered" evidence="1">
    <location>
        <begin position="625"/>
        <end position="680"/>
    </location>
</feature>
<sequence>MARTKKAKNRDRAEPCSGGSQPSRSSTNSANHQSQRAQEALRRQAVLSTLRFQKIKMPGAVGEMTTVGPPVPVQNSRAVTVAADPISGTPITVKAQDMDMNVDGVPSLAIGGHPQGSGSSSGVVLDNQKAQGPPARQNVDLAKPQFKRNQNSSAVGDITHTQNSRAVIVSRASNPNIALSLSTEARDMNVVSVPSTSAGVTNRSREAERALMREEDMAKRWSRKHKNSRDQLPSQISRAGGRAADPNFRKPMLTAEVRDVMVVSSSGEVRASVPSTSAVVTNQPGKVDEVPKSEEVLAKLRFTKYKNFGNQLPSQNSFPIGGTVDSNSRGLMSAGMNAQGNPRTWSTGGIVKPHLRQWQNSGFAVGQMNNAHLGRPLSPVKVHGRSGPSQIVPSINDPRNPPHTHRAAPVPVHVNSQPTVSLAVKLERLLGADSQLLRDCTQTSADNLLTSTNSPQKQPRKPKGAPADDVARAKLRPKHSYNTGDIGGRDVIMSTQEDTHVGSSGSHIVTGKAKMGYQKWQNSDIWQMNGTNSKIPISQNVNAPVIDIDRSRKEKMRTAKLKGAKLNLVPAVVEGGVLREKEPKALQLVSPQPQPSASTATQSIIVKLHKGKGRAPAEPMMQMDAQQATSSTSGSFFPQGGSRSSMAPILPRLVEGSSSIVIEKTRHPRDAKEPATGEPMAKRVKLNATTTSSVVHAFVHENGQAVVPAPVRDVTTTSVGALQGPSNGGAQSVKTRRKPKEPTTCGSINGVQLDTAAATGFSFVFENTFASASAPPHDVSLGSANVPGPLSTAIAGHGSAQAAEKPRRREAKEPASGEPKAKRIKRDPATTQEGLSGIAESTQEASVSSVKKGRPRKEKDPAISTTTAKVPRQKRAKKAKENEAAVVAPKPKALPVPTPNPPMWKLVPMLKPKVKKAKPTPTDVQTKEPEPTGTAAPILTPRIWSSSRDELLTVMPELAGTKCVNGVSWLCSQNPYILLEEAGKCFGVSAGDGKRVLELTTTRDFVCATEQLLQEATTTGSTAHSQPTLAESMGQVEESSSATSVLDPPPKSSTTTKDSLVRAGPLAEFDYMLAECAKSFNVDLGTVTPPSLASAAHPSQDVAPFLKDVDLALCSSCARNHNRFGCRNCAPVASLDSIPESKTGPLSPIFVPKAKVTVFYDDERVLSSQTSEPFREDFGTYRLISSRPPSPKTDSGLNSTPSPSLGGTTLCSPSTPSSVAMAPLESPPNSLMLDNIVEDDLRQAKALSISDHPPTLPDIAAGRPAASTLEMQPQQSAGRIPSSLPEELQILVDAYIHSVPVTVIAARSCVLDIWPNVSLAEEFALAFLGYFKVLGVKEVPIETSQPKSLASGMSAGRMEWSFKLEWISGGEEWLVKPTDDLIDYSRPWWDPPEPTKGPEVPAQTTPYPELALIGPDEIIPQMQQLEISPNKIPTDPLIELNDDWQSRYQMEKMTHSIWDRLGDIYYSQISSHFVAAFGSSHIVPSGWYCVQCGKLNFQTMFRHRRCSSSVCKVTALPPGFALDLFNIRNPHDSQPLPLPYNTFPEGVQARVASWSDGVRTLTYTLDRLQKGVKLELKSESPAAAVSVIKHVFTCNMPPLQVAATQLFIDIQSSVVLSRTVEDGNAIFTYSCSMAPSPESKAKEAKGKKSSLKSPKQQPLPCLVQAKDLLISKALAYAEVDSSLLEVDHLDVMAWATSGSQRGIYTASATKKSVIMICLGCEVVLTVSPKDKAPQVVRKKAKMPKVSKKSKEGKTSGKERKGKAKGEDPHLPTDAQPSAPVVPYSVIGPNTKDAQMLDLGSLFTMEDDEEDIKHWPAPVASTSSVVPLSQSLPVIGPFATWPDPVVTLTPSATVAPTSSIVSLSQSLPVIGPFATWPDPVVTSTPSAMMAPTSSLVPIAPAPVPESALLPDLDSLIRMDDGEDYHQDNHTRDVEMRDVEASEPTMQSQLDPDAEEDEGPDKPDTENVVVTLVHGDVLVLSGAEFQYSIKRTGTSVLLIGSCCSSVATTNNLKEVL</sequence>
<keyword evidence="3" id="KW-1185">Reference proteome</keyword>
<feature type="compositionally biased region" description="Polar residues" evidence="1">
    <location>
        <begin position="625"/>
        <end position="645"/>
    </location>
</feature>
<feature type="region of interest" description="Disordered" evidence="1">
    <location>
        <begin position="718"/>
        <end position="747"/>
    </location>
</feature>
<evidence type="ECO:0000313" key="2">
    <source>
        <dbReference type="EMBL" id="KIJ99473.1"/>
    </source>
</evidence>
<feature type="compositionally biased region" description="Basic and acidic residues" evidence="1">
    <location>
        <begin position="1918"/>
        <end position="1938"/>
    </location>
</feature>
<feature type="compositionally biased region" description="Basic residues" evidence="1">
    <location>
        <begin position="1736"/>
        <end position="1747"/>
    </location>
</feature>
<dbReference type="HOGENOM" id="CLU_234525_0_0_1"/>
<reference evidence="2 3" key="1">
    <citation type="submission" date="2014-04" db="EMBL/GenBank/DDBJ databases">
        <authorList>
            <consortium name="DOE Joint Genome Institute"/>
            <person name="Kuo A."/>
            <person name="Kohler A."/>
            <person name="Nagy L.G."/>
            <person name="Floudas D."/>
            <person name="Copeland A."/>
            <person name="Barry K.W."/>
            <person name="Cichocki N."/>
            <person name="Veneault-Fourrey C."/>
            <person name="LaButti K."/>
            <person name="Lindquist E.A."/>
            <person name="Lipzen A."/>
            <person name="Lundell T."/>
            <person name="Morin E."/>
            <person name="Murat C."/>
            <person name="Sun H."/>
            <person name="Tunlid A."/>
            <person name="Henrissat B."/>
            <person name="Grigoriev I.V."/>
            <person name="Hibbett D.S."/>
            <person name="Martin F."/>
            <person name="Nordberg H.P."/>
            <person name="Cantor M.N."/>
            <person name="Hua S.X."/>
        </authorList>
    </citation>
    <scope>NUCLEOTIDE SEQUENCE [LARGE SCALE GENOMIC DNA]</scope>
    <source>
        <strain evidence="2 3">LaAM-08-1</strain>
    </source>
</reference>
<feature type="region of interest" description="Disordered" evidence="1">
    <location>
        <begin position="1"/>
        <end position="42"/>
    </location>
</feature>
<feature type="compositionally biased region" description="Polar residues" evidence="1">
    <location>
        <begin position="18"/>
        <end position="37"/>
    </location>
</feature>
<feature type="compositionally biased region" description="Polar residues" evidence="1">
    <location>
        <begin position="1017"/>
        <end position="1029"/>
    </location>
</feature>
<gene>
    <name evidence="2" type="ORF">K443DRAFT_679903</name>
</gene>
<evidence type="ECO:0000256" key="1">
    <source>
        <dbReference type="SAM" id="MobiDB-lite"/>
    </source>
</evidence>
<feature type="region of interest" description="Disordered" evidence="1">
    <location>
        <begin position="219"/>
        <end position="247"/>
    </location>
</feature>
<evidence type="ECO:0000313" key="3">
    <source>
        <dbReference type="Proteomes" id="UP000054477"/>
    </source>
</evidence>
<protein>
    <submittedName>
        <fullName evidence="2">Uncharacterized protein</fullName>
    </submittedName>
</protein>
<dbReference type="Proteomes" id="UP000054477">
    <property type="component" value="Unassembled WGS sequence"/>
</dbReference>
<organism evidence="2 3">
    <name type="scientific">Laccaria amethystina LaAM-08-1</name>
    <dbReference type="NCBI Taxonomy" id="1095629"/>
    <lineage>
        <taxon>Eukaryota</taxon>
        <taxon>Fungi</taxon>
        <taxon>Dikarya</taxon>
        <taxon>Basidiomycota</taxon>
        <taxon>Agaricomycotina</taxon>
        <taxon>Agaricomycetes</taxon>
        <taxon>Agaricomycetidae</taxon>
        <taxon>Agaricales</taxon>
        <taxon>Agaricineae</taxon>
        <taxon>Hydnangiaceae</taxon>
        <taxon>Laccaria</taxon>
    </lineage>
</organism>
<proteinExistence type="predicted"/>
<feature type="region of interest" description="Disordered" evidence="1">
    <location>
        <begin position="1918"/>
        <end position="1963"/>
    </location>
</feature>
<feature type="region of interest" description="Disordered" evidence="1">
    <location>
        <begin position="1635"/>
        <end position="1655"/>
    </location>
</feature>
<feature type="region of interest" description="Disordered" evidence="1">
    <location>
        <begin position="1732"/>
        <end position="1780"/>
    </location>
</feature>
<reference evidence="3" key="2">
    <citation type="submission" date="2015-01" db="EMBL/GenBank/DDBJ databases">
        <title>Evolutionary Origins and Diversification of the Mycorrhizal Mutualists.</title>
        <authorList>
            <consortium name="DOE Joint Genome Institute"/>
            <consortium name="Mycorrhizal Genomics Consortium"/>
            <person name="Kohler A."/>
            <person name="Kuo A."/>
            <person name="Nagy L.G."/>
            <person name="Floudas D."/>
            <person name="Copeland A."/>
            <person name="Barry K.W."/>
            <person name="Cichocki N."/>
            <person name="Veneault-Fourrey C."/>
            <person name="LaButti K."/>
            <person name="Lindquist E.A."/>
            <person name="Lipzen A."/>
            <person name="Lundell T."/>
            <person name="Morin E."/>
            <person name="Murat C."/>
            <person name="Riley R."/>
            <person name="Ohm R."/>
            <person name="Sun H."/>
            <person name="Tunlid A."/>
            <person name="Henrissat B."/>
            <person name="Grigoriev I.V."/>
            <person name="Hibbett D.S."/>
            <person name="Martin F."/>
        </authorList>
    </citation>
    <scope>NUCLEOTIDE SEQUENCE [LARGE SCALE GENOMIC DNA]</scope>
    <source>
        <strain evidence="3">LaAM-08-1</strain>
    </source>
</reference>
<name>A0A0C9XD84_9AGAR</name>
<feature type="compositionally biased region" description="Basic and acidic residues" evidence="1">
    <location>
        <begin position="804"/>
        <end position="821"/>
    </location>
</feature>
<feature type="compositionally biased region" description="Polar residues" evidence="1">
    <location>
        <begin position="718"/>
        <end position="733"/>
    </location>
</feature>
<feature type="region of interest" description="Disordered" evidence="1">
    <location>
        <begin position="916"/>
        <end position="937"/>
    </location>
</feature>
<feature type="compositionally biased region" description="Polar residues" evidence="1">
    <location>
        <begin position="1192"/>
        <end position="1218"/>
    </location>
</feature>